<proteinExistence type="predicted"/>
<evidence type="ECO:0000313" key="2">
    <source>
        <dbReference type="EMBL" id="CAB4193243.1"/>
    </source>
</evidence>
<gene>
    <name evidence="1" type="ORF">UFOVP1119_67</name>
    <name evidence="2" type="ORF">UFOVP1238_41</name>
</gene>
<dbReference type="EMBL" id="LR797076">
    <property type="protein sequence ID" value="CAB4185519.1"/>
    <property type="molecule type" value="Genomic_DNA"/>
</dbReference>
<sequence length="33" mass="3886">MEKDIFGFADAINLDHLNLEQLKELEKILDKIK</sequence>
<dbReference type="EMBL" id="LR797198">
    <property type="protein sequence ID" value="CAB4193243.1"/>
    <property type="molecule type" value="Genomic_DNA"/>
</dbReference>
<name>A0A6J5QLM3_9CAUD</name>
<reference evidence="1" key="1">
    <citation type="submission" date="2020-05" db="EMBL/GenBank/DDBJ databases">
        <authorList>
            <person name="Chiriac C."/>
            <person name="Salcher M."/>
            <person name="Ghai R."/>
            <person name="Kavagutti S V."/>
        </authorList>
    </citation>
    <scope>NUCLEOTIDE SEQUENCE</scope>
</reference>
<protein>
    <submittedName>
        <fullName evidence="1">Uncharacterized protein</fullName>
    </submittedName>
</protein>
<accession>A0A6J5QLM3</accession>
<organism evidence="1">
    <name type="scientific">uncultured Caudovirales phage</name>
    <dbReference type="NCBI Taxonomy" id="2100421"/>
    <lineage>
        <taxon>Viruses</taxon>
        <taxon>Duplodnaviria</taxon>
        <taxon>Heunggongvirae</taxon>
        <taxon>Uroviricota</taxon>
        <taxon>Caudoviricetes</taxon>
        <taxon>Peduoviridae</taxon>
        <taxon>Maltschvirus</taxon>
        <taxon>Maltschvirus maltsch</taxon>
    </lineage>
</organism>
<evidence type="ECO:0000313" key="1">
    <source>
        <dbReference type="EMBL" id="CAB4185519.1"/>
    </source>
</evidence>